<sequence length="67" mass="7243">MAKSDNLRVSYPGVIAGAILGGVMALATGTWWWLLVGLALGLAALPLVRRAPDPGKSRKHWDDNFRD</sequence>
<evidence type="ECO:0000313" key="2">
    <source>
        <dbReference type="EMBL" id="QPK79286.1"/>
    </source>
</evidence>
<gene>
    <name evidence="2" type="ORF">G7Y31_00710</name>
</gene>
<accession>A0A7T0KFA8</accession>
<dbReference type="KEGG" id="cliz:G7Y31_00710"/>
<feature type="transmembrane region" description="Helical" evidence="1">
    <location>
        <begin position="7"/>
        <end position="25"/>
    </location>
</feature>
<keyword evidence="1" id="KW-0472">Membrane</keyword>
<evidence type="ECO:0000256" key="1">
    <source>
        <dbReference type="SAM" id="Phobius"/>
    </source>
</evidence>
<protein>
    <submittedName>
        <fullName evidence="2">Uncharacterized protein</fullName>
    </submittedName>
</protein>
<dbReference type="RefSeq" id="WP_165011210.1">
    <property type="nucleotide sequence ID" value="NZ_CP064954.1"/>
</dbReference>
<reference evidence="2 3" key="1">
    <citation type="submission" date="2020-11" db="EMBL/GenBank/DDBJ databases">
        <title>Corynebacterium sp. ZJ-599.</title>
        <authorList>
            <person name="Zhou J."/>
        </authorList>
    </citation>
    <scope>NUCLEOTIDE SEQUENCE [LARGE SCALE GENOMIC DNA]</scope>
    <source>
        <strain evidence="2 3">ZJ-599</strain>
    </source>
</reference>
<dbReference type="EMBL" id="CP064954">
    <property type="protein sequence ID" value="QPK79286.1"/>
    <property type="molecule type" value="Genomic_DNA"/>
</dbReference>
<proteinExistence type="predicted"/>
<dbReference type="Proteomes" id="UP000594681">
    <property type="component" value="Chromosome"/>
</dbReference>
<keyword evidence="1" id="KW-1133">Transmembrane helix</keyword>
<organism evidence="2 3">
    <name type="scientific">Corynebacterium lizhenjunii</name>
    <dbReference type="NCBI Taxonomy" id="2709394"/>
    <lineage>
        <taxon>Bacteria</taxon>
        <taxon>Bacillati</taxon>
        <taxon>Actinomycetota</taxon>
        <taxon>Actinomycetes</taxon>
        <taxon>Mycobacteriales</taxon>
        <taxon>Corynebacteriaceae</taxon>
        <taxon>Corynebacterium</taxon>
    </lineage>
</organism>
<evidence type="ECO:0000313" key="3">
    <source>
        <dbReference type="Proteomes" id="UP000594681"/>
    </source>
</evidence>
<keyword evidence="3" id="KW-1185">Reference proteome</keyword>
<name>A0A7T0KFA8_9CORY</name>
<keyword evidence="1" id="KW-0812">Transmembrane</keyword>
<dbReference type="AlphaFoldDB" id="A0A7T0KFA8"/>